<dbReference type="GO" id="GO:0005085">
    <property type="term" value="F:guanyl-nucleotide exchange factor activity"/>
    <property type="evidence" value="ECO:0007669"/>
    <property type="project" value="UniProtKB-KW"/>
</dbReference>
<protein>
    <submittedName>
        <fullName evidence="4">Ras guanine nucleotide exchange factor containing protein</fullName>
    </submittedName>
</protein>
<dbReference type="Proteomes" id="UP000030759">
    <property type="component" value="Unassembled WGS sequence"/>
</dbReference>
<dbReference type="PANTHER" id="PTHR46793">
    <property type="entry name" value="1700018F24RIK PROTEIN-RELATED-RELATED"/>
    <property type="match status" value="1"/>
</dbReference>
<dbReference type="EMBL" id="KE673613">
    <property type="protein sequence ID" value="ERE77109.1"/>
    <property type="molecule type" value="Genomic_DNA"/>
</dbReference>
<dbReference type="InterPro" id="IPR023578">
    <property type="entry name" value="Ras_GEF_dom_sf"/>
</dbReference>
<reference evidence="5" key="1">
    <citation type="journal article" date="2013" name="Nat. Biotechnol.">
        <title>Chinese hamster genome sequenced from sorted chromosomes.</title>
        <authorList>
            <person name="Brinkrolf K."/>
            <person name="Rupp O."/>
            <person name="Laux H."/>
            <person name="Kollin F."/>
            <person name="Ernst W."/>
            <person name="Linke B."/>
            <person name="Kofler R."/>
            <person name="Romand S."/>
            <person name="Hesse F."/>
            <person name="Budach W.E."/>
            <person name="Galosy S."/>
            <person name="Muller D."/>
            <person name="Noll T."/>
            <person name="Wienberg J."/>
            <person name="Jostock T."/>
            <person name="Leonard M."/>
            <person name="Grillari J."/>
            <person name="Tauch A."/>
            <person name="Goesmann A."/>
            <person name="Helk B."/>
            <person name="Mott J.E."/>
            <person name="Puhler A."/>
            <person name="Borth N."/>
        </authorList>
    </citation>
    <scope>NUCLEOTIDE SEQUENCE [LARGE SCALE GENOMIC DNA]</scope>
    <source>
        <strain evidence="5">17A/GY</strain>
    </source>
</reference>
<feature type="compositionally biased region" description="Basic and acidic residues" evidence="2">
    <location>
        <begin position="489"/>
        <end position="509"/>
    </location>
</feature>
<dbReference type="Gene3D" id="1.20.870.10">
    <property type="entry name" value="Son of sevenless (SoS) protein Chain: S domain 1"/>
    <property type="match status" value="1"/>
</dbReference>
<keyword evidence="1" id="KW-0344">Guanine-nucleotide releasing factor</keyword>
<organism evidence="4 5">
    <name type="scientific">Cricetulus griseus</name>
    <name type="common">Chinese hamster</name>
    <name type="synonym">Cricetulus barabensis griseus</name>
    <dbReference type="NCBI Taxonomy" id="10029"/>
    <lineage>
        <taxon>Eukaryota</taxon>
        <taxon>Metazoa</taxon>
        <taxon>Chordata</taxon>
        <taxon>Craniata</taxon>
        <taxon>Vertebrata</taxon>
        <taxon>Euteleostomi</taxon>
        <taxon>Mammalia</taxon>
        <taxon>Eutheria</taxon>
        <taxon>Euarchontoglires</taxon>
        <taxon>Glires</taxon>
        <taxon>Rodentia</taxon>
        <taxon>Myomorpha</taxon>
        <taxon>Muroidea</taxon>
        <taxon>Cricetidae</taxon>
        <taxon>Cricetinae</taxon>
        <taxon>Cricetulus</taxon>
    </lineage>
</organism>
<evidence type="ECO:0000313" key="5">
    <source>
        <dbReference type="Proteomes" id="UP000030759"/>
    </source>
</evidence>
<dbReference type="Pfam" id="PF12001">
    <property type="entry name" value="DUF3496"/>
    <property type="match status" value="1"/>
</dbReference>
<dbReference type="PROSITE" id="PS50212">
    <property type="entry name" value="RASGEF_NTER"/>
    <property type="match status" value="1"/>
</dbReference>
<proteinExistence type="predicted"/>
<sequence length="762" mass="86053">MFSCCFKATPGSEPKKDKSEGRGGVWKHRVHSCLQCLWPFGGKETNLTQGSHVQDHKDQVEKESAPKVQEGSCRESRISAVMVARLVNHLVPSLQGGDPFFVPAFLCIYQRFATTQQVLDMLFKRYAHLRLFCEEDEQIKKTICTFLDTWMDKKPEEFCQSSALTIVKQMKNFLVVNMPYSDLTVRVRMLLTHLEEEEATGSEAKNEEASGKNTNVDYKLSSLQEELSARRNTRPQSQQEKEIWRKDSFNLKFASQGEKTLVNAQLPYGNMENSRTERQQYLEKLDVTHPEMCPWAEIEEKTLNELQEALEMLKAADTMCRRIQRIELENSNLIVATEKQAKEMEALWGKVLSAGINVVEAAPRGDPGKRRRADAATLWSQAELMKLVSELSKMRMQDDSCKMEVEKYKELYLKELRSNNALLSLLPSRTCKCPEGSSANLEEEMRWNTSAMVAIVGARPECPQVAAYLTSSSMESQGHVSRPSQSPEVSREFMENPKSQSEDKEKARERLVDSVHALIRALRREARRTGVLQKKLAKMKKILNMPPKEGHGFDDRRHCFHEVSKVSEAKMSIPVATISLEGEAAAKENLGCVQENPSAAVLTRMESEMKDIKSAISEVSAQEHAVKKELKTLKHLYRGELEHIDGMSQELRVVPQALEGDGIDVLFGTEPSTISSSQHSVDQSCCTADLRPALTTESYPSTASLDKDLLELMKVLVLWIGTCRISMTRGSQGLSQRSFGKDALLMVYQKPEALNKTNNSWQ</sequence>
<feature type="region of interest" description="Disordered" evidence="2">
    <location>
        <begin position="472"/>
        <end position="509"/>
    </location>
</feature>
<dbReference type="Pfam" id="PF00618">
    <property type="entry name" value="RasGEF_N"/>
    <property type="match status" value="1"/>
</dbReference>
<evidence type="ECO:0000259" key="3">
    <source>
        <dbReference type="PROSITE" id="PS50212"/>
    </source>
</evidence>
<name>A0A061ICD8_CRIGR</name>
<dbReference type="InterPro" id="IPR021885">
    <property type="entry name" value="DUF3496"/>
</dbReference>
<gene>
    <name evidence="4" type="ORF">H671_3g11318</name>
</gene>
<evidence type="ECO:0000313" key="4">
    <source>
        <dbReference type="EMBL" id="ERE77109.1"/>
    </source>
</evidence>
<accession>A0A061ICD8</accession>
<dbReference type="SUPFAM" id="SSF48366">
    <property type="entry name" value="Ras GEF"/>
    <property type="match status" value="1"/>
</dbReference>
<feature type="region of interest" description="Disordered" evidence="2">
    <location>
        <begin position="1"/>
        <end position="23"/>
    </location>
</feature>
<dbReference type="PANTHER" id="PTHR46793:SF3">
    <property type="entry name" value="RIKEN CDNA 4930596D02 GENE"/>
    <property type="match status" value="1"/>
</dbReference>
<feature type="domain" description="N-terminal Ras-GEF" evidence="3">
    <location>
        <begin position="74"/>
        <end position="195"/>
    </location>
</feature>
<evidence type="ECO:0000256" key="1">
    <source>
        <dbReference type="PROSITE-ProRule" id="PRU00135"/>
    </source>
</evidence>
<feature type="compositionally biased region" description="Polar residues" evidence="2">
    <location>
        <begin position="472"/>
        <end position="488"/>
    </location>
</feature>
<dbReference type="AlphaFoldDB" id="A0A061ICD8"/>
<evidence type="ECO:0000256" key="2">
    <source>
        <dbReference type="SAM" id="MobiDB-lite"/>
    </source>
</evidence>
<dbReference type="CDD" id="cd06224">
    <property type="entry name" value="REM"/>
    <property type="match status" value="1"/>
</dbReference>
<dbReference type="InterPro" id="IPR000651">
    <property type="entry name" value="Ras-like_Gua-exchang_fac_N"/>
</dbReference>
<dbReference type="SMART" id="SM00229">
    <property type="entry name" value="RasGEFN"/>
    <property type="match status" value="1"/>
</dbReference>